<feature type="domain" description="HTH araC/xylS-type" evidence="4">
    <location>
        <begin position="14"/>
        <end position="113"/>
    </location>
</feature>
<dbReference type="AlphaFoldDB" id="A0A6G8AU02"/>
<dbReference type="Gene3D" id="3.20.80.10">
    <property type="entry name" value="Regulatory factor, effector binding domain"/>
    <property type="match status" value="1"/>
</dbReference>
<keyword evidence="2" id="KW-0238">DNA-binding</keyword>
<proteinExistence type="predicted"/>
<dbReference type="Gene3D" id="1.10.10.60">
    <property type="entry name" value="Homeodomain-like"/>
    <property type="match status" value="2"/>
</dbReference>
<evidence type="ECO:0000313" key="5">
    <source>
        <dbReference type="EMBL" id="QIL48561.1"/>
    </source>
</evidence>
<dbReference type="SUPFAM" id="SSF46689">
    <property type="entry name" value="Homeodomain-like"/>
    <property type="match status" value="2"/>
</dbReference>
<dbReference type="InterPro" id="IPR010499">
    <property type="entry name" value="AraC_E-bd"/>
</dbReference>
<reference evidence="5 6" key="1">
    <citation type="submission" date="2020-03" db="EMBL/GenBank/DDBJ databases">
        <title>Vagococcus sp. nov., isolated from beetles.</title>
        <authorList>
            <person name="Hyun D.-W."/>
            <person name="Bae J.-W."/>
        </authorList>
    </citation>
    <scope>NUCLEOTIDE SEQUENCE [LARGE SCALE GENOMIC DNA]</scope>
    <source>
        <strain evidence="5 6">HDW17B</strain>
    </source>
</reference>
<dbReference type="PRINTS" id="PR00032">
    <property type="entry name" value="HTHARAC"/>
</dbReference>
<sequence>MKNTYESDYWHRIYHLQDYIESHPTEHFTAEELVKESGFSKYHFHRIFKAMTHESLYQFITRTKMEWAQGLLKHRQDLSITAISFELGFSDSAVFSRSFKTYYGMSPKEFRDGQSTEYLEVQKKKRRIVPQKSNINVECEIKKIDRLKVLYQRKIGAYHELDGYEKILGDIFNYAMTHQMLDTKQSKPLAIYHSNPEIGLEENQRTSIGMIVKEDITENGVSDFGILTIDSGLFAIFTFKIKQNQYREAWDYVYGYWLPKSGFVPRNNFPFEVYLNNPMEDSRNEHHVAIYVPVEKMN</sequence>
<accession>A0A6G8AU02</accession>
<evidence type="ECO:0000313" key="6">
    <source>
        <dbReference type="Proteomes" id="UP000501747"/>
    </source>
</evidence>
<keyword evidence="3" id="KW-0804">Transcription</keyword>
<dbReference type="PROSITE" id="PS01124">
    <property type="entry name" value="HTH_ARAC_FAMILY_2"/>
    <property type="match status" value="1"/>
</dbReference>
<dbReference type="InterPro" id="IPR018060">
    <property type="entry name" value="HTH_AraC"/>
</dbReference>
<dbReference type="KEGG" id="vhy:G7082_08640"/>
<dbReference type="PANTHER" id="PTHR40055:SF1">
    <property type="entry name" value="TRANSCRIPTIONAL REGULATOR YGIV-RELATED"/>
    <property type="match status" value="1"/>
</dbReference>
<dbReference type="InterPro" id="IPR020449">
    <property type="entry name" value="Tscrpt_reg_AraC-type_HTH"/>
</dbReference>
<dbReference type="SUPFAM" id="SSF55136">
    <property type="entry name" value="Probable bacterial effector-binding domain"/>
    <property type="match status" value="1"/>
</dbReference>
<dbReference type="Pfam" id="PF06445">
    <property type="entry name" value="GyrI-like"/>
    <property type="match status" value="1"/>
</dbReference>
<dbReference type="PROSITE" id="PS00041">
    <property type="entry name" value="HTH_ARAC_FAMILY_1"/>
    <property type="match status" value="1"/>
</dbReference>
<evidence type="ECO:0000256" key="1">
    <source>
        <dbReference type="ARBA" id="ARBA00023015"/>
    </source>
</evidence>
<evidence type="ECO:0000259" key="4">
    <source>
        <dbReference type="PROSITE" id="PS01124"/>
    </source>
</evidence>
<dbReference type="EMBL" id="CP049887">
    <property type="protein sequence ID" value="QIL48561.1"/>
    <property type="molecule type" value="Genomic_DNA"/>
</dbReference>
<evidence type="ECO:0000256" key="3">
    <source>
        <dbReference type="ARBA" id="ARBA00023163"/>
    </source>
</evidence>
<dbReference type="InterPro" id="IPR050908">
    <property type="entry name" value="SmbC-like"/>
</dbReference>
<dbReference type="Proteomes" id="UP000501747">
    <property type="component" value="Chromosome"/>
</dbReference>
<dbReference type="GO" id="GO:0043565">
    <property type="term" value="F:sequence-specific DNA binding"/>
    <property type="evidence" value="ECO:0007669"/>
    <property type="project" value="InterPro"/>
</dbReference>
<evidence type="ECO:0000256" key="2">
    <source>
        <dbReference type="ARBA" id="ARBA00023125"/>
    </source>
</evidence>
<dbReference type="Pfam" id="PF12833">
    <property type="entry name" value="HTH_18"/>
    <property type="match status" value="1"/>
</dbReference>
<name>A0A6G8AU02_9ENTE</name>
<dbReference type="GO" id="GO:0003700">
    <property type="term" value="F:DNA-binding transcription factor activity"/>
    <property type="evidence" value="ECO:0007669"/>
    <property type="project" value="InterPro"/>
</dbReference>
<dbReference type="RefSeq" id="WP_166034699.1">
    <property type="nucleotide sequence ID" value="NZ_CP049887.1"/>
</dbReference>
<keyword evidence="1" id="KW-0805">Transcription regulation</keyword>
<gene>
    <name evidence="5" type="ORF">G7082_08640</name>
</gene>
<keyword evidence="6" id="KW-1185">Reference proteome</keyword>
<protein>
    <submittedName>
        <fullName evidence="5">AraC family transcriptional regulator</fullName>
    </submittedName>
</protein>
<dbReference type="InterPro" id="IPR011256">
    <property type="entry name" value="Reg_factor_effector_dom_sf"/>
</dbReference>
<dbReference type="InterPro" id="IPR018062">
    <property type="entry name" value="HTH_AraC-typ_CS"/>
</dbReference>
<dbReference type="InterPro" id="IPR029442">
    <property type="entry name" value="GyrI-like"/>
</dbReference>
<dbReference type="InterPro" id="IPR009057">
    <property type="entry name" value="Homeodomain-like_sf"/>
</dbReference>
<dbReference type="SMART" id="SM00871">
    <property type="entry name" value="AraC_E_bind"/>
    <property type="match status" value="1"/>
</dbReference>
<dbReference type="SMART" id="SM00342">
    <property type="entry name" value="HTH_ARAC"/>
    <property type="match status" value="1"/>
</dbReference>
<dbReference type="PANTHER" id="PTHR40055">
    <property type="entry name" value="TRANSCRIPTIONAL REGULATOR YGIV-RELATED"/>
    <property type="match status" value="1"/>
</dbReference>
<organism evidence="5 6">
    <name type="scientific">Vagococcus hydrophili</name>
    <dbReference type="NCBI Taxonomy" id="2714947"/>
    <lineage>
        <taxon>Bacteria</taxon>
        <taxon>Bacillati</taxon>
        <taxon>Bacillota</taxon>
        <taxon>Bacilli</taxon>
        <taxon>Lactobacillales</taxon>
        <taxon>Enterococcaceae</taxon>
        <taxon>Vagococcus</taxon>
    </lineage>
</organism>